<accession>A0A1F5A696</accession>
<dbReference type="Proteomes" id="UP000177701">
    <property type="component" value="Unassembled WGS sequence"/>
</dbReference>
<feature type="non-terminal residue" evidence="4">
    <location>
        <position position="171"/>
    </location>
</feature>
<comment type="caution">
    <text evidence="4">The sequence shown here is derived from an EMBL/GenBank/DDBJ whole genome shotgun (WGS) entry which is preliminary data.</text>
</comment>
<dbReference type="EMBL" id="MEYH01000092">
    <property type="protein sequence ID" value="OGD14069.1"/>
    <property type="molecule type" value="Genomic_DNA"/>
</dbReference>
<dbReference type="GO" id="GO:0016491">
    <property type="term" value="F:oxidoreductase activity"/>
    <property type="evidence" value="ECO:0007669"/>
    <property type="project" value="InterPro"/>
</dbReference>
<dbReference type="Gene3D" id="3.40.50.360">
    <property type="match status" value="1"/>
</dbReference>
<dbReference type="InterPro" id="IPR005025">
    <property type="entry name" value="FMN_Rdtase-like_dom"/>
</dbReference>
<feature type="domain" description="NADPH-dependent FMN reductase-like" evidence="3">
    <location>
        <begin position="4"/>
        <end position="104"/>
    </location>
</feature>
<evidence type="ECO:0000313" key="5">
    <source>
        <dbReference type="Proteomes" id="UP000177701"/>
    </source>
</evidence>
<evidence type="ECO:0000259" key="3">
    <source>
        <dbReference type="Pfam" id="PF03358"/>
    </source>
</evidence>
<evidence type="ECO:0000313" key="4">
    <source>
        <dbReference type="EMBL" id="OGD14069.1"/>
    </source>
</evidence>
<dbReference type="SUPFAM" id="SSF52218">
    <property type="entry name" value="Flavoproteins"/>
    <property type="match status" value="1"/>
</dbReference>
<keyword evidence="2" id="KW-0288">FMN</keyword>
<sequence>MVLKVVGIVSSPRKKMNTDTFVTKALEGAQSVGAETEKIYLNDLEIMPCQACDRFPAPDYCFYKDGMEKIYDALVNADALVIGAPAYFGLFSAQLKLLIDRSNCLAKMVTLPDGKLIFKSRLEKRKKGIFIWVANISKNPEHALVSIGIWCKYFANVELLDTLVIMNSDRG</sequence>
<protein>
    <recommendedName>
        <fullName evidence="3">NADPH-dependent FMN reductase-like domain-containing protein</fullName>
    </recommendedName>
</protein>
<proteinExistence type="predicted"/>
<dbReference type="Pfam" id="PF03358">
    <property type="entry name" value="FMN_red"/>
    <property type="match status" value="1"/>
</dbReference>
<reference evidence="4 5" key="1">
    <citation type="journal article" date="2016" name="Nat. Commun.">
        <title>Thousands of microbial genomes shed light on interconnected biogeochemical processes in an aquifer system.</title>
        <authorList>
            <person name="Anantharaman K."/>
            <person name="Brown C.T."/>
            <person name="Hug L.A."/>
            <person name="Sharon I."/>
            <person name="Castelle C.J."/>
            <person name="Probst A.J."/>
            <person name="Thomas B.C."/>
            <person name="Singh A."/>
            <person name="Wilkins M.J."/>
            <person name="Karaoz U."/>
            <person name="Brodie E.L."/>
            <person name="Williams K.H."/>
            <person name="Hubbard S.S."/>
            <person name="Banfield J.F."/>
        </authorList>
    </citation>
    <scope>NUCLEOTIDE SEQUENCE [LARGE SCALE GENOMIC DNA]</scope>
</reference>
<dbReference type="InterPro" id="IPR051796">
    <property type="entry name" value="ISF_SsuE-like"/>
</dbReference>
<gene>
    <name evidence="4" type="ORF">A2V47_04365</name>
</gene>
<dbReference type="STRING" id="1797291.A2V47_04365"/>
<organism evidence="4 5">
    <name type="scientific">Candidatus Sediminicultor quintus</name>
    <dbReference type="NCBI Taxonomy" id="1797291"/>
    <lineage>
        <taxon>Bacteria</taxon>
        <taxon>Pseudomonadati</taxon>
        <taxon>Atribacterota</taxon>
        <taxon>Candidatus Phoenicimicrobiia</taxon>
        <taxon>Candidatus Pheonicimicrobiales</taxon>
        <taxon>Candidatus Phoenicimicrobiaceae</taxon>
        <taxon>Candidatus Sediminicultor</taxon>
    </lineage>
</organism>
<dbReference type="InterPro" id="IPR029039">
    <property type="entry name" value="Flavoprotein-like_sf"/>
</dbReference>
<dbReference type="PANTHER" id="PTHR43278">
    <property type="entry name" value="NAD(P)H-DEPENDENT FMN-CONTAINING OXIDOREDUCTASE YWQN-RELATED"/>
    <property type="match status" value="1"/>
</dbReference>
<name>A0A1F5A696_9BACT</name>
<dbReference type="PANTHER" id="PTHR43278:SF4">
    <property type="entry name" value="NAD(P)H-DEPENDENT FMN-CONTAINING OXIDOREDUCTASE YWQN-RELATED"/>
    <property type="match status" value="1"/>
</dbReference>
<dbReference type="AlphaFoldDB" id="A0A1F5A696"/>
<evidence type="ECO:0000256" key="2">
    <source>
        <dbReference type="ARBA" id="ARBA00022643"/>
    </source>
</evidence>
<evidence type="ECO:0000256" key="1">
    <source>
        <dbReference type="ARBA" id="ARBA00022630"/>
    </source>
</evidence>
<keyword evidence="1" id="KW-0285">Flavoprotein</keyword>